<dbReference type="EMBL" id="JARJJS010000001">
    <property type="protein sequence ID" value="MDF4024659.1"/>
    <property type="molecule type" value="Genomic_DNA"/>
</dbReference>
<evidence type="ECO:0000256" key="1">
    <source>
        <dbReference type="SAM" id="MobiDB-lite"/>
    </source>
</evidence>
<feature type="compositionally biased region" description="Polar residues" evidence="1">
    <location>
        <begin position="162"/>
        <end position="172"/>
    </location>
</feature>
<keyword evidence="3" id="KW-1185">Reference proteome</keyword>
<gene>
    <name evidence="2" type="ORF">P3W24_06770</name>
</gene>
<organism evidence="2 3">
    <name type="scientific">Luteibacter sahnii</name>
    <dbReference type="NCBI Taxonomy" id="3021977"/>
    <lineage>
        <taxon>Bacteria</taxon>
        <taxon>Pseudomonadati</taxon>
        <taxon>Pseudomonadota</taxon>
        <taxon>Gammaproteobacteria</taxon>
        <taxon>Lysobacterales</taxon>
        <taxon>Rhodanobacteraceae</taxon>
        <taxon>Luteibacter</taxon>
    </lineage>
</organism>
<name>A0ABT6B9M2_9GAMM</name>
<dbReference type="Gene3D" id="1.25.40.10">
    <property type="entry name" value="Tetratricopeptide repeat domain"/>
    <property type="match status" value="1"/>
</dbReference>
<dbReference type="Proteomes" id="UP001528850">
    <property type="component" value="Unassembled WGS sequence"/>
</dbReference>
<comment type="caution">
    <text evidence="2">The sequence shown here is derived from an EMBL/GenBank/DDBJ whole genome shotgun (WGS) entry which is preliminary data.</text>
</comment>
<evidence type="ECO:0000313" key="3">
    <source>
        <dbReference type="Proteomes" id="UP001528850"/>
    </source>
</evidence>
<feature type="compositionally biased region" description="Basic and acidic residues" evidence="1">
    <location>
        <begin position="143"/>
        <end position="159"/>
    </location>
</feature>
<accession>A0ABT6B9M2</accession>
<sequence length="172" mass="18796">MLTIDSANTGVLMDAALSLLMKCSNALAMCTLGLVCHAAVAHVAPDKPVNLNQDLVLTPQQRQTLAVEAMRGSAEAASRISVFYGFVLLNPMEERRWALIAAENGDPVAQFNVYEDFMNNDTALDRERALFWLKKSAAAGYKDAQEKLKRVEHENEHGRKNAPSTSPGSPPK</sequence>
<dbReference type="InterPro" id="IPR011990">
    <property type="entry name" value="TPR-like_helical_dom_sf"/>
</dbReference>
<reference evidence="2 3" key="1">
    <citation type="journal article" date="2024" name="Curr. Microbiol.">
        <title>Luteibacter sahnii sp. nov., A Novel Yellow-Colored Xanthomonadin Pigment Producing Probiotic Bacterium from Healthy Rice Seed Microbiome.</title>
        <authorList>
            <person name="Jaiswal G."/>
            <person name="Rana R."/>
            <person name="Nayak P.K."/>
            <person name="Chouhan R."/>
            <person name="Gandhi S.G."/>
            <person name="Patel H.K."/>
            <person name="Patil P.B."/>
        </authorList>
    </citation>
    <scope>NUCLEOTIDE SEQUENCE [LARGE SCALE GENOMIC DNA]</scope>
    <source>
        <strain evidence="2 3">PPL201</strain>
    </source>
</reference>
<evidence type="ECO:0008006" key="4">
    <source>
        <dbReference type="Google" id="ProtNLM"/>
    </source>
</evidence>
<evidence type="ECO:0000313" key="2">
    <source>
        <dbReference type="EMBL" id="MDF4024659.1"/>
    </source>
</evidence>
<dbReference type="SUPFAM" id="SSF81901">
    <property type="entry name" value="HCP-like"/>
    <property type="match status" value="1"/>
</dbReference>
<proteinExistence type="predicted"/>
<feature type="region of interest" description="Disordered" evidence="1">
    <location>
        <begin position="140"/>
        <end position="172"/>
    </location>
</feature>
<protein>
    <recommendedName>
        <fullName evidence="4">Sel1 repeat family protein</fullName>
    </recommendedName>
</protein>